<gene>
    <name evidence="1" type="ORF">CC80DRAFT_504777</name>
</gene>
<accession>A0A6A5TTB9</accession>
<keyword evidence="2" id="KW-1185">Reference proteome</keyword>
<dbReference type="OrthoDB" id="62952at2759"/>
<name>A0A6A5TTB9_9PLEO</name>
<protein>
    <recommendedName>
        <fullName evidence="3">F-box domain-containing protein</fullName>
    </recommendedName>
</protein>
<dbReference type="InterPro" id="IPR038883">
    <property type="entry name" value="AN11006-like"/>
</dbReference>
<dbReference type="Proteomes" id="UP000800035">
    <property type="component" value="Unassembled WGS sequence"/>
</dbReference>
<dbReference type="PANTHER" id="PTHR42085">
    <property type="entry name" value="F-BOX DOMAIN-CONTAINING PROTEIN"/>
    <property type="match status" value="1"/>
</dbReference>
<organism evidence="1 2">
    <name type="scientific">Byssothecium circinans</name>
    <dbReference type="NCBI Taxonomy" id="147558"/>
    <lineage>
        <taxon>Eukaryota</taxon>
        <taxon>Fungi</taxon>
        <taxon>Dikarya</taxon>
        <taxon>Ascomycota</taxon>
        <taxon>Pezizomycotina</taxon>
        <taxon>Dothideomycetes</taxon>
        <taxon>Pleosporomycetidae</taxon>
        <taxon>Pleosporales</taxon>
        <taxon>Massarineae</taxon>
        <taxon>Massarinaceae</taxon>
        <taxon>Byssothecium</taxon>
    </lineage>
</organism>
<sequence length="334" mass="38447">MRTPEEIINHQTKASKARLHKLLSRQKCRPQIAPPSQRHSAALVQRNRQSPNTFNFFGLPVELRLAVYFHRLVSDDRLIITHRGPRRAQKQQKKIDIGILLACRCCRDEGVQVLYGENIFDFEGITNRGISTAAPFLSIIGPLNASLIRIVIAEHSAAAEELYPLFDDSRPTRIRLGTRRLCPSTHHHNNSDLVSKQENGTYCLTVDYVHTFLSAYGINLSNLRIFAISLLPYGNDLANMDLLRELRRVTSFNIMNTPRIRVQWQDERNQGLEDLVRVICERERLREGSKELGWLEKVNFDDLRRIGLGFHWSTLLGVREWMVWRSATSGKDDV</sequence>
<dbReference type="PANTHER" id="PTHR42085:SF2">
    <property type="entry name" value="F-BOX DOMAIN-CONTAINING PROTEIN"/>
    <property type="match status" value="1"/>
</dbReference>
<dbReference type="AlphaFoldDB" id="A0A6A5TTB9"/>
<reference evidence="1" key="1">
    <citation type="journal article" date="2020" name="Stud. Mycol.">
        <title>101 Dothideomycetes genomes: a test case for predicting lifestyles and emergence of pathogens.</title>
        <authorList>
            <person name="Haridas S."/>
            <person name="Albert R."/>
            <person name="Binder M."/>
            <person name="Bloem J."/>
            <person name="Labutti K."/>
            <person name="Salamov A."/>
            <person name="Andreopoulos B."/>
            <person name="Baker S."/>
            <person name="Barry K."/>
            <person name="Bills G."/>
            <person name="Bluhm B."/>
            <person name="Cannon C."/>
            <person name="Castanera R."/>
            <person name="Culley D."/>
            <person name="Daum C."/>
            <person name="Ezra D."/>
            <person name="Gonzalez J."/>
            <person name="Henrissat B."/>
            <person name="Kuo A."/>
            <person name="Liang C."/>
            <person name="Lipzen A."/>
            <person name="Lutzoni F."/>
            <person name="Magnuson J."/>
            <person name="Mondo S."/>
            <person name="Nolan M."/>
            <person name="Ohm R."/>
            <person name="Pangilinan J."/>
            <person name="Park H.-J."/>
            <person name="Ramirez L."/>
            <person name="Alfaro M."/>
            <person name="Sun H."/>
            <person name="Tritt A."/>
            <person name="Yoshinaga Y."/>
            <person name="Zwiers L.-H."/>
            <person name="Turgeon B."/>
            <person name="Goodwin S."/>
            <person name="Spatafora J."/>
            <person name="Crous P."/>
            <person name="Grigoriev I."/>
        </authorList>
    </citation>
    <scope>NUCLEOTIDE SEQUENCE</scope>
    <source>
        <strain evidence="1">CBS 675.92</strain>
    </source>
</reference>
<dbReference type="EMBL" id="ML976992">
    <property type="protein sequence ID" value="KAF1956193.1"/>
    <property type="molecule type" value="Genomic_DNA"/>
</dbReference>
<proteinExistence type="predicted"/>
<evidence type="ECO:0000313" key="2">
    <source>
        <dbReference type="Proteomes" id="UP000800035"/>
    </source>
</evidence>
<evidence type="ECO:0000313" key="1">
    <source>
        <dbReference type="EMBL" id="KAF1956193.1"/>
    </source>
</evidence>
<evidence type="ECO:0008006" key="3">
    <source>
        <dbReference type="Google" id="ProtNLM"/>
    </source>
</evidence>